<dbReference type="RefSeq" id="XP_016766082.1">
    <property type="nucleotide sequence ID" value="XM_016903911.1"/>
</dbReference>
<keyword evidence="4" id="KW-0472">Membrane</keyword>
<comment type="similarity">
    <text evidence="1">Belongs to the putative lipase ROG1 family.</text>
</comment>
<proteinExistence type="inferred from homology"/>
<evidence type="ECO:0000313" key="7">
    <source>
        <dbReference type="Proteomes" id="UP000016931"/>
    </source>
</evidence>
<dbReference type="OrthoDB" id="273452at2759"/>
<sequence length="471" mass="52839">MASSSSPQADHLAVLIHGLWGQPKHLDFVRNALREEHAEDDLHILVATCIGDNKTYDGIEVGGERVANEIEEKLAQLEQDGHTIRKISIAGYSLGGLIARYAIGVLYSSGLFDRIQPVNFTTFATPHLGVRTPKRGARSYLFNVLGAKTLSTSGQQMFLVDTFRDTKRPLLSVMADPNSAFVKGLSMFKNKWIYANTMNDRSVPYYTAAMSRIDPFVDLDKITVHYLSPPGEVILDYSNPATPRRSPWEDMTTLEKIRAAPRQTMKTLPFYLVLLTLMPIAIPAFLLNAGYQTYRSAQRIRHHESGSAFNLDKYRVRLLEEAEAATDRAYENLANSTREEYLPTPASESASSSASTSSSSSSISNLKNSNTERRKGEEEGKEEADLRKLSRRESKREKCHDFPLLALTTEQFDMIDHLDRCVGFEKFPVHIQKVRHTHAAIVVRMQKPLSGAESFSEGVVVVKHWASKFEI</sequence>
<accession>N1QL21</accession>
<dbReference type="InterPro" id="IPR029058">
    <property type="entry name" value="AB_hydrolase_fold"/>
</dbReference>
<keyword evidence="2" id="KW-0442">Lipid degradation</keyword>
<dbReference type="Gene3D" id="3.40.50.1820">
    <property type="entry name" value="alpha/beta hydrolase"/>
    <property type="match status" value="1"/>
</dbReference>
<protein>
    <submittedName>
        <fullName evidence="6">DUF676-domain-containing protein</fullName>
    </submittedName>
</protein>
<dbReference type="OMA" id="FCTPHVG"/>
<keyword evidence="7" id="KW-1185">Reference proteome</keyword>
<dbReference type="Pfam" id="PF05057">
    <property type="entry name" value="DUF676"/>
    <property type="match status" value="1"/>
</dbReference>
<evidence type="ECO:0000313" key="6">
    <source>
        <dbReference type="EMBL" id="EMF17961.1"/>
    </source>
</evidence>
<dbReference type="PANTHER" id="PTHR12482">
    <property type="entry name" value="LIPASE ROG1-RELATED-RELATED"/>
    <property type="match status" value="1"/>
</dbReference>
<evidence type="ECO:0000256" key="4">
    <source>
        <dbReference type="SAM" id="Phobius"/>
    </source>
</evidence>
<dbReference type="InterPro" id="IPR044294">
    <property type="entry name" value="Lipase-like"/>
</dbReference>
<dbReference type="EMBL" id="KB456260">
    <property type="protein sequence ID" value="EMF17961.1"/>
    <property type="molecule type" value="Genomic_DNA"/>
</dbReference>
<keyword evidence="4" id="KW-0812">Transmembrane</keyword>
<feature type="domain" description="DUF676" evidence="5">
    <location>
        <begin position="8"/>
        <end position="210"/>
    </location>
</feature>
<dbReference type="eggNOG" id="KOG4372">
    <property type="taxonomic scope" value="Eukaryota"/>
</dbReference>
<dbReference type="PANTHER" id="PTHR12482:SF65">
    <property type="entry name" value="ESTERASE, PUTATIVE (AFU_ORTHOLOGUE AFUA_3G12320)-RELATED"/>
    <property type="match status" value="1"/>
</dbReference>
<dbReference type="GO" id="GO:0004622">
    <property type="term" value="F:phosphatidylcholine lysophospholipase activity"/>
    <property type="evidence" value="ECO:0007669"/>
    <property type="project" value="TreeGrafter"/>
</dbReference>
<feature type="compositionally biased region" description="Low complexity" evidence="3">
    <location>
        <begin position="346"/>
        <end position="364"/>
    </location>
</feature>
<dbReference type="GO" id="GO:0016042">
    <property type="term" value="P:lipid catabolic process"/>
    <property type="evidence" value="ECO:0007669"/>
    <property type="project" value="UniProtKB-KW"/>
</dbReference>
<evidence type="ECO:0000259" key="5">
    <source>
        <dbReference type="Pfam" id="PF05057"/>
    </source>
</evidence>
<gene>
    <name evidence="6" type="ORF">SEPMUDRAFT_146855</name>
</gene>
<dbReference type="GO" id="GO:0005811">
    <property type="term" value="C:lipid droplet"/>
    <property type="evidence" value="ECO:0007669"/>
    <property type="project" value="TreeGrafter"/>
</dbReference>
<dbReference type="HOGENOM" id="CLU_027968_1_1_1"/>
<dbReference type="SUPFAM" id="SSF53474">
    <property type="entry name" value="alpha/beta-Hydrolases"/>
    <property type="match status" value="1"/>
</dbReference>
<feature type="transmembrane region" description="Helical" evidence="4">
    <location>
        <begin position="268"/>
        <end position="291"/>
    </location>
</feature>
<organism evidence="6 7">
    <name type="scientific">Sphaerulina musiva (strain SO2202)</name>
    <name type="common">Poplar stem canker fungus</name>
    <name type="synonym">Septoria musiva</name>
    <dbReference type="NCBI Taxonomy" id="692275"/>
    <lineage>
        <taxon>Eukaryota</taxon>
        <taxon>Fungi</taxon>
        <taxon>Dikarya</taxon>
        <taxon>Ascomycota</taxon>
        <taxon>Pezizomycotina</taxon>
        <taxon>Dothideomycetes</taxon>
        <taxon>Dothideomycetidae</taxon>
        <taxon>Mycosphaerellales</taxon>
        <taxon>Mycosphaerellaceae</taxon>
        <taxon>Sphaerulina</taxon>
    </lineage>
</organism>
<reference evidence="6 7" key="1">
    <citation type="journal article" date="2012" name="PLoS Pathog.">
        <title>Diverse lifestyles and strategies of plant pathogenesis encoded in the genomes of eighteen Dothideomycetes fungi.</title>
        <authorList>
            <person name="Ohm R.A."/>
            <person name="Feau N."/>
            <person name="Henrissat B."/>
            <person name="Schoch C.L."/>
            <person name="Horwitz B.A."/>
            <person name="Barry K.W."/>
            <person name="Condon B.J."/>
            <person name="Copeland A.C."/>
            <person name="Dhillon B."/>
            <person name="Glaser F."/>
            <person name="Hesse C.N."/>
            <person name="Kosti I."/>
            <person name="LaButti K."/>
            <person name="Lindquist E.A."/>
            <person name="Lucas S."/>
            <person name="Salamov A.A."/>
            <person name="Bradshaw R.E."/>
            <person name="Ciuffetti L."/>
            <person name="Hamelin R.C."/>
            <person name="Kema G.H.J."/>
            <person name="Lawrence C."/>
            <person name="Scott J.A."/>
            <person name="Spatafora J.W."/>
            <person name="Turgeon B.G."/>
            <person name="de Wit P.J.G.M."/>
            <person name="Zhong S."/>
            <person name="Goodwin S.B."/>
            <person name="Grigoriev I.V."/>
        </authorList>
    </citation>
    <scope>NUCLEOTIDE SEQUENCE [LARGE SCALE GENOMIC DNA]</scope>
    <source>
        <strain evidence="6 7">SO2202</strain>
    </source>
</reference>
<name>N1QL21_SPHMS</name>
<dbReference type="AlphaFoldDB" id="N1QL21"/>
<feature type="compositionally biased region" description="Basic and acidic residues" evidence="3">
    <location>
        <begin position="370"/>
        <end position="392"/>
    </location>
</feature>
<keyword evidence="4" id="KW-1133">Transmembrane helix</keyword>
<dbReference type="GO" id="GO:0047372">
    <property type="term" value="F:monoacylglycerol lipase activity"/>
    <property type="evidence" value="ECO:0007669"/>
    <property type="project" value="TreeGrafter"/>
</dbReference>
<evidence type="ECO:0000256" key="2">
    <source>
        <dbReference type="ARBA" id="ARBA00022963"/>
    </source>
</evidence>
<evidence type="ECO:0000256" key="3">
    <source>
        <dbReference type="SAM" id="MobiDB-lite"/>
    </source>
</evidence>
<evidence type="ECO:0000256" key="1">
    <source>
        <dbReference type="ARBA" id="ARBA00007920"/>
    </source>
</evidence>
<dbReference type="InterPro" id="IPR007751">
    <property type="entry name" value="DUF676_lipase-like"/>
</dbReference>
<keyword evidence="2" id="KW-0443">Lipid metabolism</keyword>
<dbReference type="GeneID" id="27901048"/>
<dbReference type="Proteomes" id="UP000016931">
    <property type="component" value="Unassembled WGS sequence"/>
</dbReference>
<feature type="region of interest" description="Disordered" evidence="3">
    <location>
        <begin position="338"/>
        <end position="392"/>
    </location>
</feature>